<dbReference type="EMBL" id="CAJVQA010013629">
    <property type="protein sequence ID" value="CAG8725673.1"/>
    <property type="molecule type" value="Genomic_DNA"/>
</dbReference>
<gene>
    <name evidence="1" type="ORF">CPELLU_LOCUS13164</name>
</gene>
<sequence>MSEHKHLPNASHVEVVKAIIKVKKRASQSKEKLVQLIQNYMATLSEDVKPFLPSHNALRKTVEVAGQITSKSLLYVYLPAPELGEYGTAEVGIILNDNLKVGNLTISS</sequence>
<keyword evidence="2" id="KW-1185">Reference proteome</keyword>
<organism evidence="1 2">
    <name type="scientific">Cetraspora pellucida</name>
    <dbReference type="NCBI Taxonomy" id="1433469"/>
    <lineage>
        <taxon>Eukaryota</taxon>
        <taxon>Fungi</taxon>
        <taxon>Fungi incertae sedis</taxon>
        <taxon>Mucoromycota</taxon>
        <taxon>Glomeromycotina</taxon>
        <taxon>Glomeromycetes</taxon>
        <taxon>Diversisporales</taxon>
        <taxon>Gigasporaceae</taxon>
        <taxon>Cetraspora</taxon>
    </lineage>
</organism>
<dbReference type="AlphaFoldDB" id="A0A9N9IA04"/>
<evidence type="ECO:0000313" key="2">
    <source>
        <dbReference type="Proteomes" id="UP000789759"/>
    </source>
</evidence>
<proteinExistence type="predicted"/>
<reference evidence="1" key="1">
    <citation type="submission" date="2021-06" db="EMBL/GenBank/DDBJ databases">
        <authorList>
            <person name="Kallberg Y."/>
            <person name="Tangrot J."/>
            <person name="Rosling A."/>
        </authorList>
    </citation>
    <scope>NUCLEOTIDE SEQUENCE</scope>
    <source>
        <strain evidence="1">FL966</strain>
    </source>
</reference>
<dbReference type="Proteomes" id="UP000789759">
    <property type="component" value="Unassembled WGS sequence"/>
</dbReference>
<name>A0A9N9IA04_9GLOM</name>
<comment type="caution">
    <text evidence="1">The sequence shown here is derived from an EMBL/GenBank/DDBJ whole genome shotgun (WGS) entry which is preliminary data.</text>
</comment>
<dbReference type="OrthoDB" id="2386348at2759"/>
<evidence type="ECO:0000313" key="1">
    <source>
        <dbReference type="EMBL" id="CAG8725673.1"/>
    </source>
</evidence>
<protein>
    <submittedName>
        <fullName evidence="1">24059_t:CDS:1</fullName>
    </submittedName>
</protein>
<accession>A0A9N9IA04</accession>